<reference evidence="2 3" key="1">
    <citation type="submission" date="2019-12" db="EMBL/GenBank/DDBJ databases">
        <authorList>
            <person name="Alioto T."/>
            <person name="Alioto T."/>
            <person name="Gomez Garrido J."/>
        </authorList>
    </citation>
    <scope>NUCLEOTIDE SEQUENCE [LARGE SCALE GENOMIC DNA]</scope>
</reference>
<dbReference type="SUPFAM" id="SSF81383">
    <property type="entry name" value="F-box domain"/>
    <property type="match status" value="1"/>
</dbReference>
<dbReference type="InterPro" id="IPR053781">
    <property type="entry name" value="F-box_AtFBL13-like"/>
</dbReference>
<dbReference type="Gene3D" id="1.20.1280.50">
    <property type="match status" value="1"/>
</dbReference>
<dbReference type="PANTHER" id="PTHR31900:SF30">
    <property type="entry name" value="SUPERFAMILY PROTEIN, PUTATIVE-RELATED"/>
    <property type="match status" value="1"/>
</dbReference>
<dbReference type="InterPro" id="IPR055411">
    <property type="entry name" value="LRR_FXL15/At3g58940/PEG3-like"/>
</dbReference>
<dbReference type="SMART" id="SM00256">
    <property type="entry name" value="FBOX"/>
    <property type="match status" value="1"/>
</dbReference>
<dbReference type="OrthoDB" id="907376at2759"/>
<dbReference type="SUPFAM" id="SSF52047">
    <property type="entry name" value="RNI-like"/>
    <property type="match status" value="1"/>
</dbReference>
<protein>
    <submittedName>
        <fullName evidence="2">F-box At4g22280-like</fullName>
    </submittedName>
</protein>
<dbReference type="Pfam" id="PF24758">
    <property type="entry name" value="LRR_At5g56370"/>
    <property type="match status" value="1"/>
</dbReference>
<dbReference type="EMBL" id="CACTIH010005538">
    <property type="protein sequence ID" value="CAA2996923.1"/>
    <property type="molecule type" value="Genomic_DNA"/>
</dbReference>
<keyword evidence="3" id="KW-1185">Reference proteome</keyword>
<accession>A0A8S0SVP7</accession>
<organism evidence="2 3">
    <name type="scientific">Olea europaea subsp. europaea</name>
    <dbReference type="NCBI Taxonomy" id="158383"/>
    <lineage>
        <taxon>Eukaryota</taxon>
        <taxon>Viridiplantae</taxon>
        <taxon>Streptophyta</taxon>
        <taxon>Embryophyta</taxon>
        <taxon>Tracheophyta</taxon>
        <taxon>Spermatophyta</taxon>
        <taxon>Magnoliopsida</taxon>
        <taxon>eudicotyledons</taxon>
        <taxon>Gunneridae</taxon>
        <taxon>Pentapetalae</taxon>
        <taxon>asterids</taxon>
        <taxon>lamiids</taxon>
        <taxon>Lamiales</taxon>
        <taxon>Oleaceae</taxon>
        <taxon>Oleeae</taxon>
        <taxon>Olea</taxon>
    </lineage>
</organism>
<dbReference type="PROSITE" id="PS50181">
    <property type="entry name" value="FBOX"/>
    <property type="match status" value="1"/>
</dbReference>
<dbReference type="PANTHER" id="PTHR31900">
    <property type="entry name" value="F-BOX/RNI SUPERFAMILY PROTEIN-RELATED"/>
    <property type="match status" value="1"/>
</dbReference>
<proteinExistence type="predicted"/>
<dbReference type="InterPro" id="IPR050232">
    <property type="entry name" value="FBL13/AtMIF1-like"/>
</dbReference>
<gene>
    <name evidence="2" type="ORF">OLEA9_A028820</name>
</gene>
<evidence type="ECO:0000259" key="1">
    <source>
        <dbReference type="PROSITE" id="PS50181"/>
    </source>
</evidence>
<dbReference type="Gramene" id="OE9A028820T1">
    <property type="protein sequence ID" value="OE9A028820C1"/>
    <property type="gene ID" value="OE9A028820"/>
</dbReference>
<evidence type="ECO:0000313" key="3">
    <source>
        <dbReference type="Proteomes" id="UP000594638"/>
    </source>
</evidence>
<feature type="domain" description="F-box" evidence="1">
    <location>
        <begin position="17"/>
        <end position="70"/>
    </location>
</feature>
<name>A0A8S0SVP7_OLEEU</name>
<dbReference type="InterPro" id="IPR001810">
    <property type="entry name" value="F-box_dom"/>
</dbReference>
<evidence type="ECO:0000313" key="2">
    <source>
        <dbReference type="EMBL" id="CAA2996923.1"/>
    </source>
</evidence>
<dbReference type="InterPro" id="IPR032675">
    <property type="entry name" value="LRR_dom_sf"/>
</dbReference>
<sequence length="323" mass="37087">MSNAPKRAHKTPDDDFVDRLSDLPDGVLCHILSFLDTKYAVATSVLSTRWKNLFLFLPNVVLDDSLTRKRRNKKVLLEFARFGLKQIMLRDVPHINQFHLRCSFNFEEPAIQMLVCAAIWRNVKEIDICVRKGALARTLPPEVFTSSTLVVLKLRGYMELNVPELVSLPNLKVLMLGFFILPSDDSMRRLFRGCKHLEDLSLSNCNFWLVEVLDLSIPLLKKLSFNYPCSIVETKLVIDTPNLEFLDYHGYVAKFNLVKKLKSLVGAKISFVTAPKLKLPFVEDHRENVSEFINKLLAVKSLYLNIDSLEVKTKLHYPFGKSF</sequence>
<dbReference type="CDD" id="cd22160">
    <property type="entry name" value="F-box_AtFBL13-like"/>
    <property type="match status" value="1"/>
</dbReference>
<comment type="caution">
    <text evidence="2">The sequence shown here is derived from an EMBL/GenBank/DDBJ whole genome shotgun (WGS) entry which is preliminary data.</text>
</comment>
<dbReference type="Pfam" id="PF00646">
    <property type="entry name" value="F-box"/>
    <property type="match status" value="1"/>
</dbReference>
<dbReference type="Gene3D" id="3.80.10.10">
    <property type="entry name" value="Ribonuclease Inhibitor"/>
    <property type="match status" value="1"/>
</dbReference>
<dbReference type="AlphaFoldDB" id="A0A8S0SVP7"/>
<dbReference type="Proteomes" id="UP000594638">
    <property type="component" value="Unassembled WGS sequence"/>
</dbReference>
<dbReference type="InterPro" id="IPR036047">
    <property type="entry name" value="F-box-like_dom_sf"/>
</dbReference>